<organism evidence="2 3">
    <name type="scientific">Candidatus Nealsonbacteria bacterium RBG_13_37_56</name>
    <dbReference type="NCBI Taxonomy" id="1801661"/>
    <lineage>
        <taxon>Bacteria</taxon>
        <taxon>Candidatus Nealsoniibacteriota</taxon>
    </lineage>
</organism>
<reference evidence="2 3" key="1">
    <citation type="journal article" date="2016" name="Nat. Commun.">
        <title>Thousands of microbial genomes shed light on interconnected biogeochemical processes in an aquifer system.</title>
        <authorList>
            <person name="Anantharaman K."/>
            <person name="Brown C.T."/>
            <person name="Hug L.A."/>
            <person name="Sharon I."/>
            <person name="Castelle C.J."/>
            <person name="Probst A.J."/>
            <person name="Thomas B.C."/>
            <person name="Singh A."/>
            <person name="Wilkins M.J."/>
            <person name="Karaoz U."/>
            <person name="Brodie E.L."/>
            <person name="Williams K.H."/>
            <person name="Hubbard S.S."/>
            <person name="Banfield J.F."/>
        </authorList>
    </citation>
    <scope>NUCLEOTIDE SEQUENCE [LARGE SCALE GENOMIC DNA]</scope>
</reference>
<evidence type="ECO:0000313" key="2">
    <source>
        <dbReference type="EMBL" id="OGZ17862.1"/>
    </source>
</evidence>
<name>A0A1G2DWX5_9BACT</name>
<dbReference type="Proteomes" id="UP000178893">
    <property type="component" value="Unassembled WGS sequence"/>
</dbReference>
<comment type="caution">
    <text evidence="2">The sequence shown here is derived from an EMBL/GenBank/DDBJ whole genome shotgun (WGS) entry which is preliminary data.</text>
</comment>
<dbReference type="AlphaFoldDB" id="A0A1G2DWX5"/>
<dbReference type="Gene3D" id="3.40.50.720">
    <property type="entry name" value="NAD(P)-binding Rossmann-like Domain"/>
    <property type="match status" value="1"/>
</dbReference>
<gene>
    <name evidence="2" type="ORF">A2V72_00800</name>
</gene>
<dbReference type="InterPro" id="IPR013120">
    <property type="entry name" value="FAR_NAD-bd"/>
</dbReference>
<accession>A0A1G2DWX5</accession>
<dbReference type="Pfam" id="PF07993">
    <property type="entry name" value="NAD_binding_4"/>
    <property type="match status" value="1"/>
</dbReference>
<dbReference type="PANTHER" id="PTHR11011">
    <property type="entry name" value="MALE STERILITY PROTEIN 2-RELATED"/>
    <property type="match status" value="1"/>
</dbReference>
<evidence type="ECO:0000313" key="3">
    <source>
        <dbReference type="Proteomes" id="UP000178893"/>
    </source>
</evidence>
<feature type="domain" description="Thioester reductase (TE)" evidence="1">
    <location>
        <begin position="7"/>
        <end position="248"/>
    </location>
</feature>
<dbReference type="InterPro" id="IPR026055">
    <property type="entry name" value="FAR"/>
</dbReference>
<evidence type="ECO:0000259" key="1">
    <source>
        <dbReference type="Pfam" id="PF07993"/>
    </source>
</evidence>
<dbReference type="InterPro" id="IPR036291">
    <property type="entry name" value="NAD(P)-bd_dom_sf"/>
</dbReference>
<dbReference type="SUPFAM" id="SSF51735">
    <property type="entry name" value="NAD(P)-binding Rossmann-fold domains"/>
    <property type="match status" value="1"/>
</dbReference>
<sequence length="379" mass="42853">MATILFTGATGTVGSVLAPLLKKEGHRIVYLVRPKNGQKAEERISLKEDVIWQGDITLTDCGVNISQRNQWKGKIGKIVNCAASIKFKESLSEEISKVNVSGVKNLLHLAEDLGIPEFHQVSTAYVAGDSSYFTEDDFDKGQTYRNVYERTKKEAEHLVRTWKQGSSSIYRLAIMVGDSETGYISFFDGYYAFESALWHLKQGLLAKGEQELEKYRKEGVFFDSDGILTLPIYLKLSSISTLNIVPVDWVGRTLAKLIDVPSINQVFHIVHSRPSRIRWINDVSMRHLGIKGFYYGDSADYSSRFLLGKLQRIFDRAIAQYNPYITHECQFQVVNAPQALLGDYEWLPDIDEAFLAKILKYAKSVDFGKKGQELKAVKV</sequence>
<protein>
    <recommendedName>
        <fullName evidence="1">Thioester reductase (TE) domain-containing protein</fullName>
    </recommendedName>
</protein>
<proteinExistence type="predicted"/>
<dbReference type="GO" id="GO:0080019">
    <property type="term" value="F:alcohol-forming very long-chain fatty acyl-CoA reductase activity"/>
    <property type="evidence" value="ECO:0007669"/>
    <property type="project" value="InterPro"/>
</dbReference>
<dbReference type="EMBL" id="MHLW01000023">
    <property type="protein sequence ID" value="OGZ17862.1"/>
    <property type="molecule type" value="Genomic_DNA"/>
</dbReference>